<sequence>MGRVTDKLPPTVWVLISAAFVIAMGYGLIAPVLPLFAQDMAADVFPDAEITATTVVVSAFAVFRLLWATPAGSLVSRLGEKNIYITGVLVVGASTALTAFAENYWQLLVFRSLGGVGSVMFTVAAMGLLIKISPRHMRGRISALYGAMFLIGNMVGPVLGGVLAGFGYRVPFLFYAFSLLVAAVVMAVWMPSFSPGKGGKHSAIAPMGLREAFRDRAYVANLPGLLAHGWTNFGVRVSLVPLFVAFAVSREAWVAGAAMAVFAVGNALALPFSSRFADRGGRKPMIVLGAIVAGVFTAVLGFATGYVAVFLLCLLAGIGTGMFNPAAQAVVADVVGHERPAGKVIASTQMITDIGSIVGPMAMGLVVDLTNYGIAFLISGLILIFGAVAWIGTPDTIDRTRD</sequence>
<dbReference type="Gene3D" id="1.20.1250.20">
    <property type="entry name" value="MFS general substrate transporter like domains"/>
    <property type="match status" value="2"/>
</dbReference>
<evidence type="ECO:0000256" key="3">
    <source>
        <dbReference type="ARBA" id="ARBA00022692"/>
    </source>
</evidence>
<evidence type="ECO:0000313" key="9">
    <source>
        <dbReference type="Proteomes" id="UP000199475"/>
    </source>
</evidence>
<dbReference type="OrthoDB" id="9793283at2"/>
<reference evidence="8 9" key="1">
    <citation type="submission" date="2016-10" db="EMBL/GenBank/DDBJ databases">
        <authorList>
            <person name="de Groot N.N."/>
        </authorList>
    </citation>
    <scope>NUCLEOTIDE SEQUENCE [LARGE SCALE GENOMIC DNA]</scope>
    <source>
        <strain evidence="8 9">CGMCC 1.9159</strain>
    </source>
</reference>
<evidence type="ECO:0000256" key="4">
    <source>
        <dbReference type="ARBA" id="ARBA00022989"/>
    </source>
</evidence>
<evidence type="ECO:0000256" key="2">
    <source>
        <dbReference type="ARBA" id="ARBA00022448"/>
    </source>
</evidence>
<keyword evidence="2" id="KW-0813">Transport</keyword>
<keyword evidence="9" id="KW-1185">Reference proteome</keyword>
<dbReference type="AlphaFoldDB" id="A0A1G9KGL2"/>
<feature type="transmembrane region" description="Helical" evidence="6">
    <location>
        <begin position="107"/>
        <end position="130"/>
    </location>
</feature>
<name>A0A1G9KGL2_9ACTN</name>
<feature type="transmembrane region" description="Helical" evidence="6">
    <location>
        <begin position="285"/>
        <end position="318"/>
    </location>
</feature>
<proteinExistence type="predicted"/>
<dbReference type="InterPro" id="IPR036259">
    <property type="entry name" value="MFS_trans_sf"/>
</dbReference>
<evidence type="ECO:0000256" key="5">
    <source>
        <dbReference type="ARBA" id="ARBA00023136"/>
    </source>
</evidence>
<dbReference type="CDD" id="cd17325">
    <property type="entry name" value="MFS_MdtG_SLC18_like"/>
    <property type="match status" value="1"/>
</dbReference>
<feature type="transmembrane region" description="Helical" evidence="6">
    <location>
        <begin position="12"/>
        <end position="30"/>
    </location>
</feature>
<dbReference type="InterPro" id="IPR020846">
    <property type="entry name" value="MFS_dom"/>
</dbReference>
<dbReference type="PROSITE" id="PS50850">
    <property type="entry name" value="MFS"/>
    <property type="match status" value="1"/>
</dbReference>
<feature type="transmembrane region" description="Helical" evidence="6">
    <location>
        <begin position="372"/>
        <end position="392"/>
    </location>
</feature>
<evidence type="ECO:0000259" key="7">
    <source>
        <dbReference type="PROSITE" id="PS50850"/>
    </source>
</evidence>
<dbReference type="PRINTS" id="PR01035">
    <property type="entry name" value="TCRTETA"/>
</dbReference>
<feature type="transmembrane region" description="Helical" evidence="6">
    <location>
        <begin position="172"/>
        <end position="190"/>
    </location>
</feature>
<feature type="transmembrane region" description="Helical" evidence="6">
    <location>
        <begin position="252"/>
        <end position="273"/>
    </location>
</feature>
<feature type="transmembrane region" description="Helical" evidence="6">
    <location>
        <begin position="50"/>
        <end position="70"/>
    </location>
</feature>
<dbReference type="Pfam" id="PF07690">
    <property type="entry name" value="MFS_1"/>
    <property type="match status" value="1"/>
</dbReference>
<dbReference type="PANTHER" id="PTHR23506:SF23">
    <property type="entry name" value="GH10249P"/>
    <property type="match status" value="1"/>
</dbReference>
<keyword evidence="3 6" id="KW-0812">Transmembrane</keyword>
<dbReference type="Proteomes" id="UP000199475">
    <property type="component" value="Unassembled WGS sequence"/>
</dbReference>
<dbReference type="GO" id="GO:0005886">
    <property type="term" value="C:plasma membrane"/>
    <property type="evidence" value="ECO:0007669"/>
    <property type="project" value="UniProtKB-SubCell"/>
</dbReference>
<protein>
    <submittedName>
        <fullName evidence="8">Predicted arabinose efflux permease, MFS family</fullName>
    </submittedName>
</protein>
<feature type="transmembrane region" description="Helical" evidence="6">
    <location>
        <begin position="82"/>
        <end position="101"/>
    </location>
</feature>
<gene>
    <name evidence="8" type="ORF">SAMN04488242_1629</name>
</gene>
<dbReference type="InterPro" id="IPR050930">
    <property type="entry name" value="MFS_Vesicular_Transporter"/>
</dbReference>
<dbReference type="InterPro" id="IPR011701">
    <property type="entry name" value="MFS"/>
</dbReference>
<accession>A0A1G9KGL2</accession>
<feature type="domain" description="Major facilitator superfamily (MFS) profile" evidence="7">
    <location>
        <begin position="11"/>
        <end position="397"/>
    </location>
</feature>
<dbReference type="SUPFAM" id="SSF103473">
    <property type="entry name" value="MFS general substrate transporter"/>
    <property type="match status" value="1"/>
</dbReference>
<dbReference type="GO" id="GO:0022857">
    <property type="term" value="F:transmembrane transporter activity"/>
    <property type="evidence" value="ECO:0007669"/>
    <property type="project" value="InterPro"/>
</dbReference>
<comment type="subcellular location">
    <subcellularLocation>
        <location evidence="1">Cell membrane</location>
        <topology evidence="1">Multi-pass membrane protein</topology>
    </subcellularLocation>
</comment>
<dbReference type="InterPro" id="IPR001958">
    <property type="entry name" value="Tet-R_TetA/multi-R_MdtG-like"/>
</dbReference>
<organism evidence="8 9">
    <name type="scientific">Tessaracoccus oleiagri</name>
    <dbReference type="NCBI Taxonomy" id="686624"/>
    <lineage>
        <taxon>Bacteria</taxon>
        <taxon>Bacillati</taxon>
        <taxon>Actinomycetota</taxon>
        <taxon>Actinomycetes</taxon>
        <taxon>Propionibacteriales</taxon>
        <taxon>Propionibacteriaceae</taxon>
        <taxon>Tessaracoccus</taxon>
    </lineage>
</organism>
<evidence type="ECO:0000256" key="1">
    <source>
        <dbReference type="ARBA" id="ARBA00004651"/>
    </source>
</evidence>
<dbReference type="PANTHER" id="PTHR23506">
    <property type="entry name" value="GH10249P"/>
    <property type="match status" value="1"/>
</dbReference>
<keyword evidence="5 6" id="KW-0472">Membrane</keyword>
<feature type="transmembrane region" description="Helical" evidence="6">
    <location>
        <begin position="142"/>
        <end position="166"/>
    </location>
</feature>
<evidence type="ECO:0000313" key="8">
    <source>
        <dbReference type="EMBL" id="SDL48968.1"/>
    </source>
</evidence>
<evidence type="ECO:0000256" key="6">
    <source>
        <dbReference type="SAM" id="Phobius"/>
    </source>
</evidence>
<keyword evidence="4 6" id="KW-1133">Transmembrane helix</keyword>
<dbReference type="STRING" id="686624.SAMN04488242_1629"/>
<dbReference type="EMBL" id="FNGP01000003">
    <property type="protein sequence ID" value="SDL48968.1"/>
    <property type="molecule type" value="Genomic_DNA"/>
</dbReference>